<evidence type="ECO:0000313" key="4">
    <source>
        <dbReference type="Proteomes" id="UP001176883"/>
    </source>
</evidence>
<name>A0ABT8WGI5_9FLAO</name>
<reference evidence="3" key="1">
    <citation type="submission" date="2023-07" db="EMBL/GenBank/DDBJ databases">
        <title>Two novel species in the genus Flavivirga.</title>
        <authorList>
            <person name="Kwon K."/>
        </authorList>
    </citation>
    <scope>NUCLEOTIDE SEQUENCE</scope>
    <source>
        <strain evidence="3">KCTC 52353</strain>
    </source>
</reference>
<dbReference type="RefSeq" id="WP_303279926.1">
    <property type="nucleotide sequence ID" value="NZ_JAUOEK010000184.1"/>
</dbReference>
<dbReference type="InterPro" id="IPR025660">
    <property type="entry name" value="Pept_his_AS"/>
</dbReference>
<proteinExistence type="inferred from homology"/>
<evidence type="ECO:0000259" key="2">
    <source>
        <dbReference type="SMART" id="SM00645"/>
    </source>
</evidence>
<dbReference type="SMART" id="SM00645">
    <property type="entry name" value="Pept_C1"/>
    <property type="match status" value="1"/>
</dbReference>
<dbReference type="EMBL" id="JAUOEK010000184">
    <property type="protein sequence ID" value="MDO5972187.1"/>
    <property type="molecule type" value="Genomic_DNA"/>
</dbReference>
<evidence type="ECO:0000313" key="3">
    <source>
        <dbReference type="EMBL" id="MDO5972187.1"/>
    </source>
</evidence>
<dbReference type="CDD" id="cd02619">
    <property type="entry name" value="Peptidase_C1"/>
    <property type="match status" value="1"/>
</dbReference>
<protein>
    <submittedName>
        <fullName evidence="3">C1 family peptidase</fullName>
    </submittedName>
</protein>
<dbReference type="Pfam" id="PF00112">
    <property type="entry name" value="Peptidase_C1"/>
    <property type="match status" value="1"/>
</dbReference>
<dbReference type="PANTHER" id="PTHR12411">
    <property type="entry name" value="CYSTEINE PROTEASE FAMILY C1-RELATED"/>
    <property type="match status" value="1"/>
</dbReference>
<organism evidence="3 4">
    <name type="scientific">Flavivirga aquimarina</name>
    <dbReference type="NCBI Taxonomy" id="2027862"/>
    <lineage>
        <taxon>Bacteria</taxon>
        <taxon>Pseudomonadati</taxon>
        <taxon>Bacteroidota</taxon>
        <taxon>Flavobacteriia</taxon>
        <taxon>Flavobacteriales</taxon>
        <taxon>Flavobacteriaceae</taxon>
        <taxon>Flavivirga</taxon>
    </lineage>
</organism>
<sequence>MKRIKKNLGWIKDYPDIRDYNKDTSITLRNPLKPESKESLKGLLKRVGISGESKKTLEKKVDNRKWCSPVKDQGNIGSCTAFAAVGIYEYFQKRAFNKYIDGSELFVYKTTRNMLDLDYDSGAYTRTAMGSLALFGVPPTNNYPYEIEKFNNEPPAFIYSYAQNFQALLYYRLDPLGTTGHQTLINVKKQLSAGIPSIMGFTCYNSLNYEETYKTGKIPYPEENESVIGGHAVMVVGYDDDLVISNPIDKKRRKGALIIRNSWGENWGDDGYGYIPYEYVKQQLASDFWCLISAEWMDTGKFTF</sequence>
<comment type="similarity">
    <text evidence="1">Belongs to the peptidase C1 family.</text>
</comment>
<dbReference type="InterPro" id="IPR038765">
    <property type="entry name" value="Papain-like_cys_pep_sf"/>
</dbReference>
<comment type="caution">
    <text evidence="3">The sequence shown here is derived from an EMBL/GenBank/DDBJ whole genome shotgun (WGS) entry which is preliminary data.</text>
</comment>
<evidence type="ECO:0000256" key="1">
    <source>
        <dbReference type="ARBA" id="ARBA00008455"/>
    </source>
</evidence>
<accession>A0ABT8WGI5</accession>
<dbReference type="PROSITE" id="PS00639">
    <property type="entry name" value="THIOL_PROTEASE_HIS"/>
    <property type="match status" value="1"/>
</dbReference>
<gene>
    <name evidence="3" type="ORF">Q4Q35_20505</name>
</gene>
<dbReference type="InterPro" id="IPR013128">
    <property type="entry name" value="Peptidase_C1A"/>
</dbReference>
<dbReference type="Proteomes" id="UP001176883">
    <property type="component" value="Unassembled WGS sequence"/>
</dbReference>
<keyword evidence="4" id="KW-1185">Reference proteome</keyword>
<dbReference type="InterPro" id="IPR000668">
    <property type="entry name" value="Peptidase_C1A_C"/>
</dbReference>
<dbReference type="SUPFAM" id="SSF54001">
    <property type="entry name" value="Cysteine proteinases"/>
    <property type="match status" value="1"/>
</dbReference>
<feature type="domain" description="Peptidase C1A papain C-terminal" evidence="2">
    <location>
        <begin position="57"/>
        <end position="281"/>
    </location>
</feature>
<dbReference type="Gene3D" id="3.90.70.10">
    <property type="entry name" value="Cysteine proteinases"/>
    <property type="match status" value="1"/>
</dbReference>